<dbReference type="EMBL" id="ML179401">
    <property type="protein sequence ID" value="THU88664.1"/>
    <property type="molecule type" value="Genomic_DNA"/>
</dbReference>
<sequence>MRYVHDKVGFPEFEKTLGARSSFDDWKPVYDAIFTAEKDNALAITNVQKLQAMYLSQLTLKSSISSHSSPDTSSPSTMSFNKLTLAALPQLAKLEKELIDQVGKLHKCHRIPDVS</sequence>
<proteinExistence type="predicted"/>
<keyword evidence="2" id="KW-1185">Reference proteome</keyword>
<organism evidence="1 2">
    <name type="scientific">Dendrothele bispora (strain CBS 962.96)</name>
    <dbReference type="NCBI Taxonomy" id="1314807"/>
    <lineage>
        <taxon>Eukaryota</taxon>
        <taxon>Fungi</taxon>
        <taxon>Dikarya</taxon>
        <taxon>Basidiomycota</taxon>
        <taxon>Agaricomycotina</taxon>
        <taxon>Agaricomycetes</taxon>
        <taxon>Agaricomycetidae</taxon>
        <taxon>Agaricales</taxon>
        <taxon>Agaricales incertae sedis</taxon>
        <taxon>Dendrothele</taxon>
    </lineage>
</organism>
<accession>A0A4S8LI09</accession>
<dbReference type="Proteomes" id="UP000297245">
    <property type="component" value="Unassembled WGS sequence"/>
</dbReference>
<dbReference type="AlphaFoldDB" id="A0A4S8LI09"/>
<protein>
    <submittedName>
        <fullName evidence="1">Uncharacterized protein</fullName>
    </submittedName>
</protein>
<reference evidence="1 2" key="1">
    <citation type="journal article" date="2019" name="Nat. Ecol. Evol.">
        <title>Megaphylogeny resolves global patterns of mushroom evolution.</title>
        <authorList>
            <person name="Varga T."/>
            <person name="Krizsan K."/>
            <person name="Foldi C."/>
            <person name="Dima B."/>
            <person name="Sanchez-Garcia M."/>
            <person name="Sanchez-Ramirez S."/>
            <person name="Szollosi G.J."/>
            <person name="Szarkandi J.G."/>
            <person name="Papp V."/>
            <person name="Albert L."/>
            <person name="Andreopoulos W."/>
            <person name="Angelini C."/>
            <person name="Antonin V."/>
            <person name="Barry K.W."/>
            <person name="Bougher N.L."/>
            <person name="Buchanan P."/>
            <person name="Buyck B."/>
            <person name="Bense V."/>
            <person name="Catcheside P."/>
            <person name="Chovatia M."/>
            <person name="Cooper J."/>
            <person name="Damon W."/>
            <person name="Desjardin D."/>
            <person name="Finy P."/>
            <person name="Geml J."/>
            <person name="Haridas S."/>
            <person name="Hughes K."/>
            <person name="Justo A."/>
            <person name="Karasinski D."/>
            <person name="Kautmanova I."/>
            <person name="Kiss B."/>
            <person name="Kocsube S."/>
            <person name="Kotiranta H."/>
            <person name="LaButti K.M."/>
            <person name="Lechner B.E."/>
            <person name="Liimatainen K."/>
            <person name="Lipzen A."/>
            <person name="Lukacs Z."/>
            <person name="Mihaltcheva S."/>
            <person name="Morgado L.N."/>
            <person name="Niskanen T."/>
            <person name="Noordeloos M.E."/>
            <person name="Ohm R.A."/>
            <person name="Ortiz-Santana B."/>
            <person name="Ovrebo C."/>
            <person name="Racz N."/>
            <person name="Riley R."/>
            <person name="Savchenko A."/>
            <person name="Shiryaev A."/>
            <person name="Soop K."/>
            <person name="Spirin V."/>
            <person name="Szebenyi C."/>
            <person name="Tomsovsky M."/>
            <person name="Tulloss R.E."/>
            <person name="Uehling J."/>
            <person name="Grigoriev I.V."/>
            <person name="Vagvolgyi C."/>
            <person name="Papp T."/>
            <person name="Martin F.M."/>
            <person name="Miettinen O."/>
            <person name="Hibbett D.S."/>
            <person name="Nagy L.G."/>
        </authorList>
    </citation>
    <scope>NUCLEOTIDE SEQUENCE [LARGE SCALE GENOMIC DNA]</scope>
    <source>
        <strain evidence="1 2">CBS 962.96</strain>
    </source>
</reference>
<gene>
    <name evidence="1" type="ORF">K435DRAFT_866089</name>
</gene>
<evidence type="ECO:0000313" key="1">
    <source>
        <dbReference type="EMBL" id="THU88664.1"/>
    </source>
</evidence>
<evidence type="ECO:0000313" key="2">
    <source>
        <dbReference type="Proteomes" id="UP000297245"/>
    </source>
</evidence>
<name>A0A4S8LI09_DENBC</name>